<evidence type="ECO:0000313" key="2">
    <source>
        <dbReference type="Proteomes" id="UP001060085"/>
    </source>
</evidence>
<keyword evidence="2" id="KW-1185">Reference proteome</keyword>
<dbReference type="EMBL" id="CM044701">
    <property type="protein sequence ID" value="KAI5681837.1"/>
    <property type="molecule type" value="Genomic_DNA"/>
</dbReference>
<evidence type="ECO:0000313" key="1">
    <source>
        <dbReference type="EMBL" id="KAI5681837.1"/>
    </source>
</evidence>
<protein>
    <submittedName>
        <fullName evidence="1">Uncharacterized protein</fullName>
    </submittedName>
</protein>
<gene>
    <name evidence="1" type="ORF">M9H77_03065</name>
</gene>
<proteinExistence type="predicted"/>
<accession>A0ACC0CAH0</accession>
<sequence>MSMEWQRNEGICKVLKVLKEYSTWIQDVLTLVRSCLRIESIQVLLKAKSPWQALLKTFDLCTTRFINLVSELVIIWWPGKERVGEFFLILWGIRTARNKLIFENKISMVEDIVQIAKAWLGEFLQAQAKPSSVGEVGAVGGSQQVWKPPTEGVIKISVDGAYSMERAGVGVVLRDFEGDVTAFMAFVNWRVLHLLLRLNYWPYGREFIWVKSYIVIIVFGSQIVLLLFKELMKERGIGHLIECIKERGFGKQLEEYFCPKLSLKNLKPRLPKKGENYIKRPKNALTLLQLGPTAHDRSSPTIHWRSLSTMFQQSSTPKVSDRDNLQSMVGRWPFIIFCTLSLLPVVGVPSGAIGCYPIGYRLSVFAIFALFLTVLLPFQLASIKFSSRRT</sequence>
<dbReference type="Proteomes" id="UP001060085">
    <property type="component" value="Linkage Group LG01"/>
</dbReference>
<comment type="caution">
    <text evidence="1">The sequence shown here is derived from an EMBL/GenBank/DDBJ whole genome shotgun (WGS) entry which is preliminary data.</text>
</comment>
<reference evidence="2" key="1">
    <citation type="journal article" date="2023" name="Nat. Plants">
        <title>Single-cell RNA sequencing provides a high-resolution roadmap for understanding the multicellular compartmentation of specialized metabolism.</title>
        <authorList>
            <person name="Sun S."/>
            <person name="Shen X."/>
            <person name="Li Y."/>
            <person name="Li Y."/>
            <person name="Wang S."/>
            <person name="Li R."/>
            <person name="Zhang H."/>
            <person name="Shen G."/>
            <person name="Guo B."/>
            <person name="Wei J."/>
            <person name="Xu J."/>
            <person name="St-Pierre B."/>
            <person name="Chen S."/>
            <person name="Sun C."/>
        </authorList>
    </citation>
    <scope>NUCLEOTIDE SEQUENCE [LARGE SCALE GENOMIC DNA]</scope>
</reference>
<organism evidence="1 2">
    <name type="scientific">Catharanthus roseus</name>
    <name type="common">Madagascar periwinkle</name>
    <name type="synonym">Vinca rosea</name>
    <dbReference type="NCBI Taxonomy" id="4058"/>
    <lineage>
        <taxon>Eukaryota</taxon>
        <taxon>Viridiplantae</taxon>
        <taxon>Streptophyta</taxon>
        <taxon>Embryophyta</taxon>
        <taxon>Tracheophyta</taxon>
        <taxon>Spermatophyta</taxon>
        <taxon>Magnoliopsida</taxon>
        <taxon>eudicotyledons</taxon>
        <taxon>Gunneridae</taxon>
        <taxon>Pentapetalae</taxon>
        <taxon>asterids</taxon>
        <taxon>lamiids</taxon>
        <taxon>Gentianales</taxon>
        <taxon>Apocynaceae</taxon>
        <taxon>Rauvolfioideae</taxon>
        <taxon>Vinceae</taxon>
        <taxon>Catharanthinae</taxon>
        <taxon>Catharanthus</taxon>
    </lineage>
</organism>
<name>A0ACC0CAH0_CATRO</name>